<dbReference type="RefSeq" id="WP_008028534.1">
    <property type="nucleotide sequence ID" value="NZ_ACYY01000004.1"/>
</dbReference>
<dbReference type="PANTHER" id="PTHR43689:SF8">
    <property type="entry name" value="ALPHA_BETA-HYDROLASES SUPERFAMILY PROTEIN"/>
    <property type="match status" value="1"/>
</dbReference>
<dbReference type="eggNOG" id="COG2267">
    <property type="taxonomic scope" value="Bacteria"/>
</dbReference>
<dbReference type="PANTHER" id="PTHR43689">
    <property type="entry name" value="HYDROLASE"/>
    <property type="match status" value="1"/>
</dbReference>
<dbReference type="ESTHER" id="9rhob-c8ryp0">
    <property type="family name" value="Mg-chelatase_BchO"/>
</dbReference>
<evidence type="ECO:0000313" key="3">
    <source>
        <dbReference type="Proteomes" id="UP000010121"/>
    </source>
</evidence>
<dbReference type="InterPro" id="IPR029058">
    <property type="entry name" value="AB_hydrolase_fold"/>
</dbReference>
<comment type="caution">
    <text evidence="2">The sequence shown here is derived from an EMBL/GenBank/DDBJ whole genome shotgun (WGS) entry which is preliminary data.</text>
</comment>
<dbReference type="OrthoDB" id="9804723at2"/>
<evidence type="ECO:0000259" key="1">
    <source>
        <dbReference type="Pfam" id="PF00561"/>
    </source>
</evidence>
<dbReference type="InterPro" id="IPR000639">
    <property type="entry name" value="Epox_hydrolase-like"/>
</dbReference>
<dbReference type="STRING" id="371731.Rsw2DRAFT_0918"/>
<proteinExistence type="predicted"/>
<feature type="domain" description="AB hydrolase-1" evidence="1">
    <location>
        <begin position="31"/>
        <end position="266"/>
    </location>
</feature>
<dbReference type="SUPFAM" id="SSF53474">
    <property type="entry name" value="alpha/beta-Hydrolases"/>
    <property type="match status" value="1"/>
</dbReference>
<dbReference type="InterPro" id="IPR000073">
    <property type="entry name" value="AB_hydrolase_1"/>
</dbReference>
<gene>
    <name evidence="2" type="ORF">Rsw2DRAFT_0918</name>
</gene>
<dbReference type="AlphaFoldDB" id="C8RYP0"/>
<reference evidence="2 3" key="1">
    <citation type="submission" date="2009-08" db="EMBL/GenBank/DDBJ databases">
        <title>The draft genome of Rhodobacter sp. SW2.</title>
        <authorList>
            <consortium name="US DOE Joint Genome Institute (JGI-PGF)"/>
            <person name="Lucas S."/>
            <person name="Copeland A."/>
            <person name="Lapidus A."/>
            <person name="Glavina del Rio T."/>
            <person name="Tice H."/>
            <person name="Bruce D."/>
            <person name="Goodwin L."/>
            <person name="Pitluck S."/>
            <person name="Larimer F."/>
            <person name="Land M.L."/>
            <person name="Hauser L."/>
            <person name="Emerson D."/>
        </authorList>
    </citation>
    <scope>NUCLEOTIDE SEQUENCE [LARGE SCALE GENOMIC DNA]</scope>
    <source>
        <strain evidence="2 3">SW2</strain>
    </source>
</reference>
<dbReference type="InterPro" id="IPR017497">
    <property type="entry name" value="BchO"/>
</dbReference>
<dbReference type="EMBL" id="ACYY01000004">
    <property type="protein sequence ID" value="EEW26228.1"/>
    <property type="molecule type" value="Genomic_DNA"/>
</dbReference>
<name>C8RYP0_9RHOB</name>
<dbReference type="GO" id="GO:0003824">
    <property type="term" value="F:catalytic activity"/>
    <property type="evidence" value="ECO:0007669"/>
    <property type="project" value="InterPro"/>
</dbReference>
<dbReference type="NCBIfam" id="TIGR03056">
    <property type="entry name" value="bchO_mg_che_rel"/>
    <property type="match status" value="1"/>
</dbReference>
<evidence type="ECO:0000313" key="2">
    <source>
        <dbReference type="EMBL" id="EEW26228.1"/>
    </source>
</evidence>
<dbReference type="PRINTS" id="PR00111">
    <property type="entry name" value="ABHYDROLASE"/>
</dbReference>
<dbReference type="Pfam" id="PF00561">
    <property type="entry name" value="Abhydrolase_1"/>
    <property type="match status" value="1"/>
</dbReference>
<organism evidence="2 3">
    <name type="scientific">Rhodobacter ferrooxidans</name>
    <dbReference type="NCBI Taxonomy" id="371731"/>
    <lineage>
        <taxon>Bacteria</taxon>
        <taxon>Pseudomonadati</taxon>
        <taxon>Pseudomonadota</taxon>
        <taxon>Alphaproteobacteria</taxon>
        <taxon>Rhodobacterales</taxon>
        <taxon>Rhodobacter group</taxon>
        <taxon>Rhodobacter</taxon>
    </lineage>
</organism>
<dbReference type="Gene3D" id="3.40.50.1820">
    <property type="entry name" value="alpha/beta hydrolase"/>
    <property type="match status" value="1"/>
</dbReference>
<sequence length="284" mass="30538">MIPADWPHRDASRFVVCKPHLWHVQEMGTGPLLLLIHGAGGSTHSWRQLMPLLAQHFRVVAMDLPGQGYSRSGARSRLGLDGMSTDLLHLCAHEGWQPDAIIGHSAGAAIALRLTELLPHKPRAVIGINAALSNFDGVAGWLFPLLARALTLAPFVPQIFARISGTPAKVNSLLAYTGSPLDTEGKALYQRLVSNPGHVDATLAMMSQWKLDGLLARLPAMTIPLLLIAADQDGAVPCATSRNWAARMPNAEYVEIPGHGHLVHEEVPKAVAGLILSFLARHPA</sequence>
<dbReference type="PRINTS" id="PR00412">
    <property type="entry name" value="EPOXHYDRLASE"/>
</dbReference>
<protein>
    <submittedName>
        <fullName evidence="2">Magnesium chelatase accessory protein</fullName>
    </submittedName>
</protein>
<keyword evidence="3" id="KW-1185">Reference proteome</keyword>
<dbReference type="Proteomes" id="UP000010121">
    <property type="component" value="Unassembled WGS sequence"/>
</dbReference>
<accession>C8RYP0</accession>